<evidence type="ECO:0000313" key="4">
    <source>
        <dbReference type="EMBL" id="OSM06855.1"/>
    </source>
</evidence>
<protein>
    <submittedName>
        <fullName evidence="4">Putative ankyrin repeat protein</fullName>
    </submittedName>
</protein>
<dbReference type="PROSITE" id="PS50297">
    <property type="entry name" value="ANK_REP_REGION"/>
    <property type="match status" value="1"/>
</dbReference>
<reference evidence="4 5" key="1">
    <citation type="journal article" date="2016" name="BMC Genomics">
        <title>Combined genomic and structural analyses of a cultured magnetotactic bacterium reveals its niche adaptation to a dynamic environment.</title>
        <authorList>
            <person name="Araujo A.C."/>
            <person name="Morillo V."/>
            <person name="Cypriano J."/>
            <person name="Teixeira L.C."/>
            <person name="Leao P."/>
            <person name="Lyra S."/>
            <person name="Almeida L.G."/>
            <person name="Bazylinski D.A."/>
            <person name="Vasconcellos A.T."/>
            <person name="Abreu F."/>
            <person name="Lins U."/>
        </authorList>
    </citation>
    <scope>NUCLEOTIDE SEQUENCE [LARGE SCALE GENOMIC DNA]</scope>
    <source>
        <strain evidence="4 5">IT-1</strain>
    </source>
</reference>
<dbReference type="STRING" id="1434232.MAIT1_00269"/>
<comment type="caution">
    <text evidence="4">The sequence shown here is derived from an EMBL/GenBank/DDBJ whole genome shotgun (WGS) entry which is preliminary data.</text>
</comment>
<dbReference type="Gene3D" id="1.25.40.20">
    <property type="entry name" value="Ankyrin repeat-containing domain"/>
    <property type="match status" value="1"/>
</dbReference>
<dbReference type="InterPro" id="IPR002110">
    <property type="entry name" value="Ankyrin_rpt"/>
</dbReference>
<evidence type="ECO:0000256" key="1">
    <source>
        <dbReference type="ARBA" id="ARBA00022737"/>
    </source>
</evidence>
<gene>
    <name evidence="4" type="ORF">MAIT1_00269</name>
</gene>
<dbReference type="EMBL" id="LVJN01000015">
    <property type="protein sequence ID" value="OSM06855.1"/>
    <property type="molecule type" value="Genomic_DNA"/>
</dbReference>
<dbReference type="PANTHER" id="PTHR24198">
    <property type="entry name" value="ANKYRIN REPEAT AND PROTEIN KINASE DOMAIN-CONTAINING PROTEIN"/>
    <property type="match status" value="1"/>
</dbReference>
<organism evidence="4 5">
    <name type="scientific">Magnetofaba australis IT-1</name>
    <dbReference type="NCBI Taxonomy" id="1434232"/>
    <lineage>
        <taxon>Bacteria</taxon>
        <taxon>Pseudomonadati</taxon>
        <taxon>Pseudomonadota</taxon>
        <taxon>Magnetococcia</taxon>
        <taxon>Magnetococcales</taxon>
        <taxon>Magnetococcaceae</taxon>
        <taxon>Magnetofaba</taxon>
    </lineage>
</organism>
<dbReference type="PROSITE" id="PS50088">
    <property type="entry name" value="ANK_REPEAT"/>
    <property type="match status" value="1"/>
</dbReference>
<feature type="repeat" description="ANK" evidence="3">
    <location>
        <begin position="71"/>
        <end position="103"/>
    </location>
</feature>
<evidence type="ECO:0000313" key="5">
    <source>
        <dbReference type="Proteomes" id="UP000194003"/>
    </source>
</evidence>
<dbReference type="RefSeq" id="WP_085440615.1">
    <property type="nucleotide sequence ID" value="NZ_LVJN01000015.1"/>
</dbReference>
<sequence>MRDHALLVTLMARIKTLFPLTLCTALLLFPAQSSHAVLPDDPFVFVKSGNLIALEAYIKSHQIDLDDVGPDGFTLLITAIRHGNKQIFDYLIQQGVDINKKASRDRTALMAAIAVDEQIMFQKLLRLGADVNAFLPIILGNRESIDGYYTIHITADYEFGHKYFEDLIKQGADIKQKRNFSIHDTPLSIAIICGNTENILKIFELSKTYKVDICDAVSLAAAKSSRNEEISHIVESKCLNGAYGGNP</sequence>
<dbReference type="OrthoDB" id="9812708at2"/>
<dbReference type="SMART" id="SM00248">
    <property type="entry name" value="ANK"/>
    <property type="match status" value="4"/>
</dbReference>
<name>A0A1Y2KAL8_9PROT</name>
<dbReference type="Pfam" id="PF12796">
    <property type="entry name" value="Ank_2"/>
    <property type="match status" value="1"/>
</dbReference>
<evidence type="ECO:0000256" key="2">
    <source>
        <dbReference type="ARBA" id="ARBA00023043"/>
    </source>
</evidence>
<dbReference type="InterPro" id="IPR036770">
    <property type="entry name" value="Ankyrin_rpt-contain_sf"/>
</dbReference>
<keyword evidence="2 3" id="KW-0040">ANK repeat</keyword>
<keyword evidence="5" id="KW-1185">Reference proteome</keyword>
<keyword evidence="1" id="KW-0677">Repeat</keyword>
<accession>A0A1Y2KAL8</accession>
<proteinExistence type="predicted"/>
<dbReference type="Proteomes" id="UP000194003">
    <property type="component" value="Unassembled WGS sequence"/>
</dbReference>
<dbReference type="AlphaFoldDB" id="A0A1Y2KAL8"/>
<dbReference type="SUPFAM" id="SSF48403">
    <property type="entry name" value="Ankyrin repeat"/>
    <property type="match status" value="1"/>
</dbReference>
<dbReference type="PANTHER" id="PTHR24198:SF165">
    <property type="entry name" value="ANKYRIN REPEAT-CONTAINING PROTEIN-RELATED"/>
    <property type="match status" value="1"/>
</dbReference>
<evidence type="ECO:0000256" key="3">
    <source>
        <dbReference type="PROSITE-ProRule" id="PRU00023"/>
    </source>
</evidence>